<dbReference type="AlphaFoldDB" id="B8LMA5"/>
<evidence type="ECO:0000313" key="1">
    <source>
        <dbReference type="EMBL" id="ABR16785.1"/>
    </source>
</evidence>
<name>B8LMA5_PICSI</name>
<protein>
    <submittedName>
        <fullName evidence="1">Uncharacterized protein</fullName>
    </submittedName>
</protein>
<proteinExistence type="evidence at transcript level"/>
<sequence length="66" mass="7216">MILSGKQGEINENNDCLCVLDHRKGRLALKDFLAVEGEESNTFAARSGVEFGFTVYHSSVADRLGV</sequence>
<dbReference type="EMBL" id="EF676915">
    <property type="protein sequence ID" value="ABR16785.1"/>
    <property type="molecule type" value="mRNA"/>
</dbReference>
<reference evidence="1" key="1">
    <citation type="submission" date="2007-06" db="EMBL/GenBank/DDBJ databases">
        <title>Full length cDNA sequences from Sitka Spruce (Picea sitchensis).</title>
        <authorList>
            <person name="Ralph S.G."/>
            <person name="Chun H.E."/>
            <person name="Liao N."/>
            <person name="Ali J."/>
            <person name="Reid K."/>
            <person name="Kolosova N."/>
            <person name="Cooper N."/>
            <person name="Cullis C."/>
            <person name="Jancsik S."/>
            <person name="Moore R."/>
            <person name="Mayo M."/>
            <person name="Wagner S."/>
            <person name="Holt R.A."/>
            <person name="Jones S.J.M."/>
            <person name="Marra M.A."/>
            <person name="Ritland C.E."/>
            <person name="Ritland K."/>
            <person name="Bohlmann J."/>
        </authorList>
    </citation>
    <scope>NUCLEOTIDE SEQUENCE</scope>
    <source>
        <tissue evidence="1">Green portion of the leader tissue</tissue>
    </source>
</reference>
<organism evidence="1">
    <name type="scientific">Picea sitchensis</name>
    <name type="common">Sitka spruce</name>
    <name type="synonym">Pinus sitchensis</name>
    <dbReference type="NCBI Taxonomy" id="3332"/>
    <lineage>
        <taxon>Eukaryota</taxon>
        <taxon>Viridiplantae</taxon>
        <taxon>Streptophyta</taxon>
        <taxon>Embryophyta</taxon>
        <taxon>Tracheophyta</taxon>
        <taxon>Spermatophyta</taxon>
        <taxon>Pinopsida</taxon>
        <taxon>Pinidae</taxon>
        <taxon>Conifers I</taxon>
        <taxon>Pinales</taxon>
        <taxon>Pinaceae</taxon>
        <taxon>Picea</taxon>
    </lineage>
</organism>
<accession>B8LMA5</accession>